<dbReference type="RefSeq" id="WP_176759292.1">
    <property type="nucleotide sequence ID" value="NZ_FMYI01000012.1"/>
</dbReference>
<sequence length="333" mass="39663">MVLTTDLNIQNKQKIIPLTLNSEFYFQKGIDAFYKHKFERAEKWILKAMELNPNEAVYPSQLSVLYTETGAYHKANQVLLDVLDQHGDTYFDCYYLLANNFAHLGLLKEAERYAEAYLEKDPTGEFASETEQLLTLLDMSLEEETDDWVLEREDELLKLQETAFYYMQRQHYKEALAVLNELLEHFPEHIVAKYDYQFALFFSGEKEKALEYALKERTDTVYSLFNLITFYYHLGQKEKAYLLSNQLMNLMPIQVEKRLRIALVFSEIVYLEKAYERFDALPSQKVQHFLTYYREFARTSYDMGYTEKAQKIWEKACLKHPDLKEERPPWQSF</sequence>
<evidence type="ECO:0000313" key="5">
    <source>
        <dbReference type="Proteomes" id="UP000242949"/>
    </source>
</evidence>
<dbReference type="InterPro" id="IPR019734">
    <property type="entry name" value="TPR_rpt"/>
</dbReference>
<dbReference type="Proteomes" id="UP000242949">
    <property type="component" value="Unassembled WGS sequence"/>
</dbReference>
<gene>
    <name evidence="4" type="ORF">SAMN05421734_11263</name>
</gene>
<name>A0A1G6MUZ7_9BACI</name>
<dbReference type="SMART" id="SM00028">
    <property type="entry name" value="TPR"/>
    <property type="match status" value="4"/>
</dbReference>
<protein>
    <submittedName>
        <fullName evidence="4">Tetratricopeptide repeat-containing protein</fullName>
    </submittedName>
</protein>
<accession>A0A1G6MUZ7</accession>
<proteinExistence type="predicted"/>
<dbReference type="PROSITE" id="PS50005">
    <property type="entry name" value="TPR"/>
    <property type="match status" value="1"/>
</dbReference>
<dbReference type="SUPFAM" id="SSF48452">
    <property type="entry name" value="TPR-like"/>
    <property type="match status" value="2"/>
</dbReference>
<dbReference type="InterPro" id="IPR051012">
    <property type="entry name" value="CellSynth/LPSAsmb/PSIAsmb"/>
</dbReference>
<keyword evidence="2 3" id="KW-0802">TPR repeat</keyword>
<dbReference type="AlphaFoldDB" id="A0A1G6MUZ7"/>
<evidence type="ECO:0000313" key="4">
    <source>
        <dbReference type="EMBL" id="SDC59261.1"/>
    </source>
</evidence>
<dbReference type="PANTHER" id="PTHR45586">
    <property type="entry name" value="TPR REPEAT-CONTAINING PROTEIN PA4667"/>
    <property type="match status" value="1"/>
</dbReference>
<feature type="repeat" description="TPR" evidence="3">
    <location>
        <begin position="22"/>
        <end position="55"/>
    </location>
</feature>
<reference evidence="5" key="1">
    <citation type="submission" date="2016-09" db="EMBL/GenBank/DDBJ databases">
        <authorList>
            <person name="Varghese N."/>
            <person name="Submissions S."/>
        </authorList>
    </citation>
    <scope>NUCLEOTIDE SEQUENCE [LARGE SCALE GENOMIC DNA]</scope>
    <source>
        <strain evidence="5">S5</strain>
    </source>
</reference>
<dbReference type="EMBL" id="FMYI01000012">
    <property type="protein sequence ID" value="SDC59261.1"/>
    <property type="molecule type" value="Genomic_DNA"/>
</dbReference>
<keyword evidence="1" id="KW-0677">Repeat</keyword>
<keyword evidence="5" id="KW-1185">Reference proteome</keyword>
<evidence type="ECO:0000256" key="2">
    <source>
        <dbReference type="ARBA" id="ARBA00022803"/>
    </source>
</evidence>
<evidence type="ECO:0000256" key="3">
    <source>
        <dbReference type="PROSITE-ProRule" id="PRU00339"/>
    </source>
</evidence>
<evidence type="ECO:0000256" key="1">
    <source>
        <dbReference type="ARBA" id="ARBA00022737"/>
    </source>
</evidence>
<dbReference type="Gene3D" id="1.25.40.10">
    <property type="entry name" value="Tetratricopeptide repeat domain"/>
    <property type="match status" value="2"/>
</dbReference>
<dbReference type="STRING" id="1612202.SAMN05421734_11263"/>
<dbReference type="PANTHER" id="PTHR45586:SF1">
    <property type="entry name" value="LIPOPOLYSACCHARIDE ASSEMBLY PROTEIN B"/>
    <property type="match status" value="1"/>
</dbReference>
<organism evidence="4 5">
    <name type="scientific">Pelagirhabdus alkalitolerans</name>
    <dbReference type="NCBI Taxonomy" id="1612202"/>
    <lineage>
        <taxon>Bacteria</taxon>
        <taxon>Bacillati</taxon>
        <taxon>Bacillota</taxon>
        <taxon>Bacilli</taxon>
        <taxon>Bacillales</taxon>
        <taxon>Bacillaceae</taxon>
        <taxon>Pelagirhabdus</taxon>
    </lineage>
</organism>
<dbReference type="InterPro" id="IPR011990">
    <property type="entry name" value="TPR-like_helical_dom_sf"/>
</dbReference>